<feature type="transmembrane region" description="Helical" evidence="3">
    <location>
        <begin position="157"/>
        <end position="175"/>
    </location>
</feature>
<dbReference type="Proteomes" id="UP000319712">
    <property type="component" value="Unassembled WGS sequence"/>
</dbReference>
<evidence type="ECO:0000256" key="3">
    <source>
        <dbReference type="SAM" id="Phobius"/>
    </source>
</evidence>
<dbReference type="OrthoDB" id="221913at2157"/>
<dbReference type="InterPro" id="IPR000462">
    <property type="entry name" value="CDP-OH_P_trans"/>
</dbReference>
<sequence length="247" mass="24600">MSLRVGRLGLADAVTVANAAVGFLAVVAATVDAALAARLILLAAIADGLDGVVARHRGSTPAGPYLDSLADVASFGVAPAALVSVVVLGDDPAAAGAVLVAGGLGAAALFVAMAVARLGLYTAYDSGSRETVGVPTTLAATVLAAAVLAGYTAPIPLVVATAVFAVLMGSTVTYPDLHAQDALVMGFVQAAVVVTPVAHALTTALPPWIGEGFAFALLFLSGGYLLLGPHFYWGDGIRPPEEDVERA</sequence>
<reference evidence="4 5" key="1">
    <citation type="submission" date="2017-05" db="EMBL/GenBank/DDBJ databases">
        <authorList>
            <person name="Varghese N."/>
            <person name="Submissions S."/>
        </authorList>
    </citation>
    <scope>NUCLEOTIDE SEQUENCE [LARGE SCALE GENOMIC DNA]</scope>
    <source>
        <strain evidence="4 5">DSM 19504</strain>
    </source>
</reference>
<dbReference type="GO" id="GO:0008654">
    <property type="term" value="P:phospholipid biosynthetic process"/>
    <property type="evidence" value="ECO:0007669"/>
    <property type="project" value="InterPro"/>
</dbReference>
<feature type="transmembrane region" description="Helical" evidence="3">
    <location>
        <begin position="20"/>
        <end position="45"/>
    </location>
</feature>
<evidence type="ECO:0000313" key="5">
    <source>
        <dbReference type="Proteomes" id="UP000319712"/>
    </source>
</evidence>
<accession>A0A521DIZ6</accession>
<evidence type="ECO:0000256" key="1">
    <source>
        <dbReference type="ARBA" id="ARBA00022679"/>
    </source>
</evidence>
<dbReference type="GO" id="GO:0016780">
    <property type="term" value="F:phosphotransferase activity, for other substituted phosphate groups"/>
    <property type="evidence" value="ECO:0007669"/>
    <property type="project" value="InterPro"/>
</dbReference>
<comment type="similarity">
    <text evidence="2">Belongs to the CDP-alcohol phosphatidyltransferase class-I family.</text>
</comment>
<dbReference type="InterPro" id="IPR043130">
    <property type="entry name" value="CDP-OH_PTrfase_TM_dom"/>
</dbReference>
<dbReference type="GO" id="GO:0016020">
    <property type="term" value="C:membrane"/>
    <property type="evidence" value="ECO:0007669"/>
    <property type="project" value="InterPro"/>
</dbReference>
<gene>
    <name evidence="4" type="ORF">SAMN06264867_10743</name>
</gene>
<keyword evidence="3" id="KW-0812">Transmembrane</keyword>
<dbReference type="PROSITE" id="PS00379">
    <property type="entry name" value="CDP_ALCOHOL_P_TRANSF"/>
    <property type="match status" value="1"/>
</dbReference>
<dbReference type="Pfam" id="PF01066">
    <property type="entry name" value="CDP-OH_P_transf"/>
    <property type="match status" value="1"/>
</dbReference>
<keyword evidence="3" id="KW-1133">Transmembrane helix</keyword>
<proteinExistence type="inferred from homology"/>
<dbReference type="RefSeq" id="WP_142986858.1">
    <property type="nucleotide sequence ID" value="NZ_FXTD01000007.1"/>
</dbReference>
<feature type="transmembrane region" description="Helical" evidence="3">
    <location>
        <begin position="208"/>
        <end position="227"/>
    </location>
</feature>
<evidence type="ECO:0000313" key="4">
    <source>
        <dbReference type="EMBL" id="SMO71616.1"/>
    </source>
</evidence>
<keyword evidence="1 2" id="KW-0808">Transferase</keyword>
<dbReference type="Gene3D" id="1.20.120.1760">
    <property type="match status" value="1"/>
</dbReference>
<keyword evidence="5" id="KW-1185">Reference proteome</keyword>
<protein>
    <submittedName>
        <fullName evidence="4">Archaetidylserine synthase</fullName>
    </submittedName>
</protein>
<evidence type="ECO:0000256" key="2">
    <source>
        <dbReference type="RuleBase" id="RU003750"/>
    </source>
</evidence>
<keyword evidence="3" id="KW-0472">Membrane</keyword>
<organism evidence="4 5">
    <name type="scientific">Halorubrum cibi</name>
    <dbReference type="NCBI Taxonomy" id="413815"/>
    <lineage>
        <taxon>Archaea</taxon>
        <taxon>Methanobacteriati</taxon>
        <taxon>Methanobacteriota</taxon>
        <taxon>Stenosarchaea group</taxon>
        <taxon>Halobacteria</taxon>
        <taxon>Halobacteriales</taxon>
        <taxon>Haloferacaceae</taxon>
        <taxon>Halorubrum</taxon>
    </lineage>
</organism>
<dbReference type="AlphaFoldDB" id="A0A521DIZ6"/>
<dbReference type="InterPro" id="IPR048254">
    <property type="entry name" value="CDP_ALCOHOL_P_TRANSF_CS"/>
</dbReference>
<feature type="transmembrane region" description="Helical" evidence="3">
    <location>
        <begin position="94"/>
        <end position="120"/>
    </location>
</feature>
<feature type="transmembrane region" description="Helical" evidence="3">
    <location>
        <begin position="182"/>
        <end position="202"/>
    </location>
</feature>
<dbReference type="EMBL" id="FXTD01000007">
    <property type="protein sequence ID" value="SMO71616.1"/>
    <property type="molecule type" value="Genomic_DNA"/>
</dbReference>
<name>A0A521DIZ6_9EURY</name>
<dbReference type="NCBIfam" id="NF038086">
    <property type="entry name" value="anchor_synt_A"/>
    <property type="match status" value="1"/>
</dbReference>